<organism evidence="1 2">
    <name type="scientific">Trichonephila inaurata madagascariensis</name>
    <dbReference type="NCBI Taxonomy" id="2747483"/>
    <lineage>
        <taxon>Eukaryota</taxon>
        <taxon>Metazoa</taxon>
        <taxon>Ecdysozoa</taxon>
        <taxon>Arthropoda</taxon>
        <taxon>Chelicerata</taxon>
        <taxon>Arachnida</taxon>
        <taxon>Araneae</taxon>
        <taxon>Araneomorphae</taxon>
        <taxon>Entelegynae</taxon>
        <taxon>Araneoidea</taxon>
        <taxon>Nephilidae</taxon>
        <taxon>Trichonephila</taxon>
        <taxon>Trichonephila inaurata</taxon>
    </lineage>
</organism>
<reference evidence="1" key="1">
    <citation type="submission" date="2020-08" db="EMBL/GenBank/DDBJ databases">
        <title>Multicomponent nature underlies the extraordinary mechanical properties of spider dragline silk.</title>
        <authorList>
            <person name="Kono N."/>
            <person name="Nakamura H."/>
            <person name="Mori M."/>
            <person name="Yoshida Y."/>
            <person name="Ohtoshi R."/>
            <person name="Malay A.D."/>
            <person name="Moran D.A.P."/>
            <person name="Tomita M."/>
            <person name="Numata K."/>
            <person name="Arakawa K."/>
        </authorList>
    </citation>
    <scope>NUCLEOTIDE SEQUENCE</scope>
</reference>
<protein>
    <submittedName>
        <fullName evidence="1">Uncharacterized protein</fullName>
    </submittedName>
</protein>
<evidence type="ECO:0000313" key="2">
    <source>
        <dbReference type="Proteomes" id="UP000886998"/>
    </source>
</evidence>
<comment type="caution">
    <text evidence="1">The sequence shown here is derived from an EMBL/GenBank/DDBJ whole genome shotgun (WGS) entry which is preliminary data.</text>
</comment>
<evidence type="ECO:0000313" key="1">
    <source>
        <dbReference type="EMBL" id="GFY38647.1"/>
    </source>
</evidence>
<dbReference type="AlphaFoldDB" id="A0A8X6WNW1"/>
<gene>
    <name evidence="1" type="ORF">TNIN_203611</name>
</gene>
<dbReference type="EMBL" id="BMAV01000968">
    <property type="protein sequence ID" value="GFY38647.1"/>
    <property type="molecule type" value="Genomic_DNA"/>
</dbReference>
<accession>A0A8X6WNW1</accession>
<keyword evidence="2" id="KW-1185">Reference proteome</keyword>
<dbReference type="Proteomes" id="UP000886998">
    <property type="component" value="Unassembled WGS sequence"/>
</dbReference>
<sequence length="91" mass="10589">MDVLPMTSYQTMEVGCKFVTLMSDDIASEEMSTTSVPCTKRGGRTDRRKEKLLLCQIYCERGDVEREVYGMSECQLRTQLFVKMLRCRFLD</sequence>
<name>A0A8X6WNW1_9ARAC</name>
<proteinExistence type="predicted"/>